<evidence type="ECO:0000313" key="1">
    <source>
        <dbReference type="EMBL" id="TGY00488.1"/>
    </source>
</evidence>
<proteinExistence type="predicted"/>
<organism evidence="1 2">
    <name type="scientific">Hominisplanchenecus murintestinalis</name>
    <dbReference type="NCBI Taxonomy" id="2941517"/>
    <lineage>
        <taxon>Bacteria</taxon>
        <taxon>Bacillati</taxon>
        <taxon>Bacillota</taxon>
        <taxon>Clostridia</taxon>
        <taxon>Lachnospirales</taxon>
        <taxon>Lachnospiraceae</taxon>
        <taxon>Hominisplanchenecus</taxon>
    </lineage>
</organism>
<comment type="caution">
    <text evidence="1">The sequence shown here is derived from an EMBL/GenBank/DDBJ whole genome shotgun (WGS) entry which is preliminary data.</text>
</comment>
<keyword evidence="2" id="KW-1185">Reference proteome</keyword>
<dbReference type="EMBL" id="SRZB01000002">
    <property type="protein sequence ID" value="TGY00488.1"/>
    <property type="molecule type" value="Genomic_DNA"/>
</dbReference>
<protein>
    <submittedName>
        <fullName evidence="1">Uncharacterized protein</fullName>
    </submittedName>
</protein>
<reference evidence="1" key="1">
    <citation type="submission" date="2019-04" db="EMBL/GenBank/DDBJ databases">
        <title>Microbes associate with the intestines of laboratory mice.</title>
        <authorList>
            <person name="Navarre W."/>
            <person name="Wong E."/>
            <person name="Huang K."/>
            <person name="Tropini C."/>
            <person name="Ng K."/>
            <person name="Yu B."/>
        </authorList>
    </citation>
    <scope>NUCLEOTIDE SEQUENCE</scope>
    <source>
        <strain evidence="1">NM72_1-8</strain>
    </source>
</reference>
<sequence length="262" mass="28817">MKKSNVFRKLLGMAAAVCMMALLLGMTTLAADKVETIAFGETKENYDQDAGIVHYYKFQVKQPGLISVTGVAATLAGIPRDLRVSLCDAKGKVLTTDYVNAMNSVVKSYAVNKGVYQFKVQAAEKFIISTGHKKYIEKSGSTQKKAVSMKKKKAITGVVGIGESAKKTDWYKIVLKKSARITLECDVVSSSNIYIEVIPSKKITSIRGKHTIALGNERGERGKVTFQTTTGKKLPTGTYYIKVHRNSRNASTNGIYRIKWTK</sequence>
<evidence type="ECO:0000313" key="2">
    <source>
        <dbReference type="Proteomes" id="UP000307720"/>
    </source>
</evidence>
<dbReference type="Proteomes" id="UP000307720">
    <property type="component" value="Unassembled WGS sequence"/>
</dbReference>
<gene>
    <name evidence="1" type="ORF">E5357_03025</name>
</gene>
<accession>A0AC61R3B6</accession>
<name>A0AC61R3B6_9FIRM</name>